<evidence type="ECO:0000313" key="3">
    <source>
        <dbReference type="Proteomes" id="UP001418804"/>
    </source>
</evidence>
<dbReference type="AlphaFoldDB" id="A0ABD5KZT5"/>
<name>A0ABD5KZT5_PRIAR</name>
<reference evidence="2 3" key="2">
    <citation type="submission" date="2024-05" db="EMBL/GenBank/DDBJ databases">
        <authorList>
            <person name="Zheng X."/>
        </authorList>
    </citation>
    <scope>NUCLEOTIDE SEQUENCE [LARGE SCALE GENOMIC DNA]</scope>
    <source>
        <strain evidence="2 3">C4-10</strain>
    </source>
</reference>
<protein>
    <submittedName>
        <fullName evidence="2">Uncharacterized protein</fullName>
    </submittedName>
</protein>
<gene>
    <name evidence="2" type="ORF">ABDD91_28380</name>
</gene>
<keyword evidence="1" id="KW-0472">Membrane</keyword>
<evidence type="ECO:0000256" key="1">
    <source>
        <dbReference type="SAM" id="Phobius"/>
    </source>
</evidence>
<sequence>MDAQITSSVIGGVVGAIAGGIVPYMIYLSTEKKKKKEKQLEYLHILEKEIEDLSYKSNNLKFNLQKQDNEKYSDEIIAALENIRTFMTKDLYEIQHTIPHYALFIDSETLYKSTTFLKNIKIQASEGQNKISELRTKGKNQTTTPQERAIQHVKQLITDLEFIEKECDVLKGILVDKVNHYYESYQKKYIKV</sequence>
<accession>A0ABD5KZT5</accession>
<keyword evidence="1" id="KW-1133">Transmembrane helix</keyword>
<proteinExistence type="predicted"/>
<keyword evidence="1" id="KW-0812">Transmembrane</keyword>
<dbReference type="EMBL" id="JBDIVD010000010">
    <property type="protein sequence ID" value="MEN3156744.1"/>
    <property type="molecule type" value="Genomic_DNA"/>
</dbReference>
<organism evidence="2 3">
    <name type="scientific">Priestia aryabhattai</name>
    <name type="common">Bacillus aryabhattai</name>
    <dbReference type="NCBI Taxonomy" id="412384"/>
    <lineage>
        <taxon>Bacteria</taxon>
        <taxon>Bacillati</taxon>
        <taxon>Bacillota</taxon>
        <taxon>Bacilli</taxon>
        <taxon>Bacillales</taxon>
        <taxon>Bacillaceae</taxon>
        <taxon>Priestia</taxon>
    </lineage>
</organism>
<reference evidence="2 3" key="1">
    <citation type="submission" date="2024-05" db="EMBL/GenBank/DDBJ databases">
        <title>The mechanism of isolation and screening of efficient mineral weathering bacteria priestia aryabhattai c4-10 with weathered biotite.</title>
        <authorList>
            <person name="Yang S."/>
        </authorList>
    </citation>
    <scope>NUCLEOTIDE SEQUENCE [LARGE SCALE GENOMIC DNA]</scope>
    <source>
        <strain evidence="2 3">C4-10</strain>
    </source>
</reference>
<dbReference type="RefSeq" id="WP_345936518.1">
    <property type="nucleotide sequence ID" value="NZ_JBDIVD010000010.1"/>
</dbReference>
<dbReference type="Proteomes" id="UP001418804">
    <property type="component" value="Unassembled WGS sequence"/>
</dbReference>
<feature type="transmembrane region" description="Helical" evidence="1">
    <location>
        <begin position="6"/>
        <end position="28"/>
    </location>
</feature>
<evidence type="ECO:0000313" key="2">
    <source>
        <dbReference type="EMBL" id="MEN3156744.1"/>
    </source>
</evidence>
<comment type="caution">
    <text evidence="2">The sequence shown here is derived from an EMBL/GenBank/DDBJ whole genome shotgun (WGS) entry which is preliminary data.</text>
</comment>